<dbReference type="RefSeq" id="WP_092019497.1">
    <property type="nucleotide sequence ID" value="NZ_FOXH01000019.1"/>
</dbReference>
<name>A0A1I5YID4_9BACT</name>
<evidence type="ECO:0000313" key="2">
    <source>
        <dbReference type="Proteomes" id="UP000199306"/>
    </source>
</evidence>
<sequence>MKGSFLCIITFVIFGLTACNSSDSRQEAKKDSIQTGKDSSGTGNVVSQKKIEKSLYLEDVLTCINLEGLEKKYGKENIKKESKIESGEGVFEVTKLFPDTEKEVLIYWKINEKFRQIADAMVMVKYGRDEKESFSKEWVSKSGIHLGMKLSEVVALNQKAFTITGLGWDLGGSVVSWEGGKLANQNLHVRFNDFSGNNGGLTEEEYKQISGELEFDVSHPSLKKLNPVVDQLSVSAKITLDPTTGKKMGAEVERKQIKR</sequence>
<dbReference type="PROSITE" id="PS51257">
    <property type="entry name" value="PROKAR_LIPOPROTEIN"/>
    <property type="match status" value="1"/>
</dbReference>
<dbReference type="EMBL" id="FOXH01000019">
    <property type="protein sequence ID" value="SFQ43961.1"/>
    <property type="molecule type" value="Genomic_DNA"/>
</dbReference>
<reference evidence="1 2" key="1">
    <citation type="submission" date="2016-10" db="EMBL/GenBank/DDBJ databases">
        <authorList>
            <person name="de Groot N.N."/>
        </authorList>
    </citation>
    <scope>NUCLEOTIDE SEQUENCE [LARGE SCALE GENOMIC DNA]</scope>
    <source>
        <strain evidence="2">E92,LMG 26720,CCM 7988</strain>
    </source>
</reference>
<gene>
    <name evidence="1" type="ORF">SAMN04515674_11910</name>
</gene>
<evidence type="ECO:0000313" key="1">
    <source>
        <dbReference type="EMBL" id="SFQ43961.1"/>
    </source>
</evidence>
<proteinExistence type="predicted"/>
<organism evidence="1 2">
    <name type="scientific">Pseudarcicella hirudinis</name>
    <dbReference type="NCBI Taxonomy" id="1079859"/>
    <lineage>
        <taxon>Bacteria</taxon>
        <taxon>Pseudomonadati</taxon>
        <taxon>Bacteroidota</taxon>
        <taxon>Cytophagia</taxon>
        <taxon>Cytophagales</taxon>
        <taxon>Flectobacillaceae</taxon>
        <taxon>Pseudarcicella</taxon>
    </lineage>
</organism>
<evidence type="ECO:0008006" key="3">
    <source>
        <dbReference type="Google" id="ProtNLM"/>
    </source>
</evidence>
<keyword evidence="2" id="KW-1185">Reference proteome</keyword>
<dbReference type="AlphaFoldDB" id="A0A1I5YID4"/>
<dbReference type="Proteomes" id="UP000199306">
    <property type="component" value="Unassembled WGS sequence"/>
</dbReference>
<accession>A0A1I5YID4</accession>
<protein>
    <recommendedName>
        <fullName evidence="3">Lipoprotein</fullName>
    </recommendedName>
</protein>
<dbReference type="OrthoDB" id="1144014at2"/>